<keyword evidence="1" id="KW-0808">Transferase</keyword>
<organism evidence="8 9">
    <name type="scientific">Oikopleura dioica</name>
    <name type="common">Tunicate</name>
    <dbReference type="NCBI Taxonomy" id="34765"/>
    <lineage>
        <taxon>Eukaryota</taxon>
        <taxon>Metazoa</taxon>
        <taxon>Chordata</taxon>
        <taxon>Tunicata</taxon>
        <taxon>Appendicularia</taxon>
        <taxon>Copelata</taxon>
        <taxon>Oikopleuridae</taxon>
        <taxon>Oikopleura</taxon>
    </lineage>
</organism>
<dbReference type="InterPro" id="IPR045269">
    <property type="entry name" value="Atg1-like"/>
</dbReference>
<feature type="domain" description="Protein kinase" evidence="7">
    <location>
        <begin position="1"/>
        <end position="214"/>
    </location>
</feature>
<dbReference type="PANTHER" id="PTHR24348:SF22">
    <property type="entry name" value="NON-SPECIFIC SERINE_THREONINE PROTEIN KINASE"/>
    <property type="match status" value="1"/>
</dbReference>
<gene>
    <name evidence="8" type="ORF">OKIOD_LOCUS4646</name>
</gene>
<dbReference type="Proteomes" id="UP001158576">
    <property type="component" value="Chromosome PAR"/>
</dbReference>
<keyword evidence="6" id="KW-0732">Signal</keyword>
<proteinExistence type="predicted"/>
<evidence type="ECO:0000256" key="4">
    <source>
        <dbReference type="ARBA" id="ARBA00022840"/>
    </source>
</evidence>
<reference evidence="8 9" key="1">
    <citation type="submission" date="2021-04" db="EMBL/GenBank/DDBJ databases">
        <authorList>
            <person name="Bliznina A."/>
        </authorList>
    </citation>
    <scope>NUCLEOTIDE SEQUENCE [LARGE SCALE GENOMIC DNA]</scope>
</reference>
<dbReference type="Gene3D" id="1.10.510.10">
    <property type="entry name" value="Transferase(Phosphotransferase) domain 1"/>
    <property type="match status" value="1"/>
</dbReference>
<dbReference type="Pfam" id="PF00069">
    <property type="entry name" value="Pkinase"/>
    <property type="match status" value="1"/>
</dbReference>
<evidence type="ECO:0000256" key="6">
    <source>
        <dbReference type="SAM" id="SignalP"/>
    </source>
</evidence>
<keyword evidence="2" id="KW-0547">Nucleotide-binding</keyword>
<evidence type="ECO:0000256" key="2">
    <source>
        <dbReference type="ARBA" id="ARBA00022741"/>
    </source>
</evidence>
<dbReference type="InterPro" id="IPR011009">
    <property type="entry name" value="Kinase-like_dom_sf"/>
</dbReference>
<keyword evidence="3" id="KW-0418">Kinase</keyword>
<dbReference type="PROSITE" id="PS50011">
    <property type="entry name" value="PROTEIN_KINASE_DOM"/>
    <property type="match status" value="1"/>
</dbReference>
<sequence>MPEWAFGSMCFIVMEFCAGGSLANWIEKMKDAQRRTTLDEARVIAAQLISALSYCHEKNKVHLDLKPANIFVLGDFITVKIGDFGSAQSVRSIQQTMTTSTGEGIKSTPIYAAPEINSPDENAKKHPRLDVWGFALILQELLTLEHPFAQYEGRPALFLEILNNIQSGKRTSLFEILGETDEIEEFETLIEKCTKVDSTQRPRNAIELRNEAVFVDFLQRIENGERPSSIVPPPFPNEIDEVKRLKEEIQQKDRTIQELQSRLDTFNDIMEYRLREESKQKDEKIAEQTRENEELKQENGYLKEELAKMKKMKSKYEKNFEYSRKIIDELKKQNESEKKERENEVQKAKREIEQLESILKEEKERNRRENENQKKEIEKLELKLGEERRKNEANAEKEEKRNEAGNEELEKLREELGAIGGAGEFFGNDKMINKEGGVRFKAVAQEIGDWTGKERNRQEIESEADGQRQKIKYKMETSDCGFVRFNVYFL</sequence>
<protein>
    <submittedName>
        <fullName evidence="8">Oidioi.mRNA.OKI2018_I69.PAR.g13088.t1.cds</fullName>
    </submittedName>
</protein>
<dbReference type="SMART" id="SM00220">
    <property type="entry name" value="S_TKc"/>
    <property type="match status" value="1"/>
</dbReference>
<dbReference type="InterPro" id="IPR000719">
    <property type="entry name" value="Prot_kinase_dom"/>
</dbReference>
<feature type="region of interest" description="Disordered" evidence="5">
    <location>
        <begin position="356"/>
        <end position="409"/>
    </location>
</feature>
<feature type="signal peptide" evidence="6">
    <location>
        <begin position="1"/>
        <end position="23"/>
    </location>
</feature>
<accession>A0ABN7S8H5</accession>
<evidence type="ECO:0000259" key="7">
    <source>
        <dbReference type="PROSITE" id="PS50011"/>
    </source>
</evidence>
<evidence type="ECO:0000256" key="5">
    <source>
        <dbReference type="SAM" id="MobiDB-lite"/>
    </source>
</evidence>
<evidence type="ECO:0000256" key="3">
    <source>
        <dbReference type="ARBA" id="ARBA00022777"/>
    </source>
</evidence>
<feature type="chain" id="PRO_5046100660" evidence="6">
    <location>
        <begin position="24"/>
        <end position="490"/>
    </location>
</feature>
<dbReference type="PANTHER" id="PTHR24348">
    <property type="entry name" value="SERINE/THREONINE-PROTEIN KINASE UNC-51-RELATED"/>
    <property type="match status" value="1"/>
</dbReference>
<evidence type="ECO:0000313" key="9">
    <source>
        <dbReference type="Proteomes" id="UP001158576"/>
    </source>
</evidence>
<dbReference type="SUPFAM" id="SSF56112">
    <property type="entry name" value="Protein kinase-like (PK-like)"/>
    <property type="match status" value="1"/>
</dbReference>
<evidence type="ECO:0000256" key="1">
    <source>
        <dbReference type="ARBA" id="ARBA00022679"/>
    </source>
</evidence>
<keyword evidence="4" id="KW-0067">ATP-binding</keyword>
<dbReference type="EMBL" id="OU015568">
    <property type="protein sequence ID" value="CAG5091512.1"/>
    <property type="molecule type" value="Genomic_DNA"/>
</dbReference>
<evidence type="ECO:0000313" key="8">
    <source>
        <dbReference type="EMBL" id="CAG5091512.1"/>
    </source>
</evidence>
<keyword evidence="9" id="KW-1185">Reference proteome</keyword>
<name>A0ABN7S8H5_OIKDI</name>